<dbReference type="InterPro" id="IPR000719">
    <property type="entry name" value="Prot_kinase_dom"/>
</dbReference>
<evidence type="ECO:0000259" key="9">
    <source>
        <dbReference type="PROSITE" id="PS50011"/>
    </source>
</evidence>
<evidence type="ECO:0000313" key="10">
    <source>
        <dbReference type="EMBL" id="PVY97982.1"/>
    </source>
</evidence>
<sequence length="486" mass="49502">MSTPTTVPSASATIEPGRLVADRYLLLARVGRGGSGSVWRAHDELLDREVAVKRLHGGQALDALRSAMVRDRAHREGRVAARLHHPRLAAIYDMAELDGEVCLVMEYVAAPSLADLLDWKGPLPAARVVVIGAQIAEGLAAMHRSGVVHRDIKPANIMIGPDDAVTITDFGIAIIGTDGGADHHLVAGTPGYMAPELAWGETPTAKADMYSLGATLYAALEGAPPRPEAGEVLERLSEIGAGGGRSGRLGPVLRALLDLDPDRRPSALSAARQLTGGAVAVGPTGAVGAGARASTAELTPEDGVDDGAPGARAVGGVRGSRDVEDAAPESAPPAGRHRAAMGAWQRPSRRVLGAGLAGVLGVAGLVALATGPDPAPLPPASPSVMQAAPPPLPLAGAPIVPAAPTTATSTPVDEVASAGPTRSERRARASAQVPAADDGDRAPGPGRGQGRGEGRGDDEKEDKKEEKEDKDDEKGEGAGNGRGRGK</sequence>
<feature type="compositionally biased region" description="Low complexity" evidence="8">
    <location>
        <begin position="306"/>
        <end position="315"/>
    </location>
</feature>
<dbReference type="RefSeq" id="WP_116710945.1">
    <property type="nucleotide sequence ID" value="NZ_QEKW01000022.1"/>
</dbReference>
<comment type="caution">
    <text evidence="10">The sequence shown here is derived from an EMBL/GenBank/DDBJ whole genome shotgun (WGS) entry which is preliminary data.</text>
</comment>
<keyword evidence="5 10" id="KW-0418">Kinase</keyword>
<evidence type="ECO:0000256" key="2">
    <source>
        <dbReference type="ARBA" id="ARBA00022527"/>
    </source>
</evidence>
<dbReference type="InterPro" id="IPR011009">
    <property type="entry name" value="Kinase-like_dom_sf"/>
</dbReference>
<evidence type="ECO:0000256" key="3">
    <source>
        <dbReference type="ARBA" id="ARBA00022679"/>
    </source>
</evidence>
<dbReference type="InterPro" id="IPR008271">
    <property type="entry name" value="Ser/Thr_kinase_AS"/>
</dbReference>
<proteinExistence type="predicted"/>
<feature type="compositionally biased region" description="Gly residues" evidence="8">
    <location>
        <begin position="477"/>
        <end position="486"/>
    </location>
</feature>
<keyword evidence="4 7" id="KW-0547">Nucleotide-binding</keyword>
<dbReference type="SUPFAM" id="SSF56112">
    <property type="entry name" value="Protein kinase-like (PK-like)"/>
    <property type="match status" value="1"/>
</dbReference>
<dbReference type="PROSITE" id="PS50011">
    <property type="entry name" value="PROTEIN_KINASE_DOM"/>
    <property type="match status" value="1"/>
</dbReference>
<dbReference type="InterPro" id="IPR017441">
    <property type="entry name" value="Protein_kinase_ATP_BS"/>
</dbReference>
<reference evidence="10 11" key="1">
    <citation type="submission" date="2018-04" db="EMBL/GenBank/DDBJ databases">
        <title>Genomic Encyclopedia of Type Strains, Phase IV (KMG-IV): sequencing the most valuable type-strain genomes for metagenomic binning, comparative biology and taxonomic classification.</title>
        <authorList>
            <person name="Goeker M."/>
        </authorList>
    </citation>
    <scope>NUCLEOTIDE SEQUENCE [LARGE SCALE GENOMIC DNA]</scope>
    <source>
        <strain evidence="10 11">DSM 45771</strain>
    </source>
</reference>
<dbReference type="PANTHER" id="PTHR43289">
    <property type="entry name" value="MITOGEN-ACTIVATED PROTEIN KINASE KINASE KINASE 20-RELATED"/>
    <property type="match status" value="1"/>
</dbReference>
<accession>A0A2U1EDN9</accession>
<feature type="region of interest" description="Disordered" evidence="8">
    <location>
        <begin position="291"/>
        <end position="342"/>
    </location>
</feature>
<evidence type="ECO:0000256" key="8">
    <source>
        <dbReference type="SAM" id="MobiDB-lite"/>
    </source>
</evidence>
<evidence type="ECO:0000256" key="6">
    <source>
        <dbReference type="ARBA" id="ARBA00022840"/>
    </source>
</evidence>
<dbReference type="SMART" id="SM00220">
    <property type="entry name" value="S_TKc"/>
    <property type="match status" value="1"/>
</dbReference>
<evidence type="ECO:0000256" key="5">
    <source>
        <dbReference type="ARBA" id="ARBA00022777"/>
    </source>
</evidence>
<keyword evidence="2 10" id="KW-0723">Serine/threonine-protein kinase</keyword>
<organism evidence="10 11">
    <name type="scientific">Actinomycetospora cinnamomea</name>
    <dbReference type="NCBI Taxonomy" id="663609"/>
    <lineage>
        <taxon>Bacteria</taxon>
        <taxon>Bacillati</taxon>
        <taxon>Actinomycetota</taxon>
        <taxon>Actinomycetes</taxon>
        <taxon>Pseudonocardiales</taxon>
        <taxon>Pseudonocardiaceae</taxon>
        <taxon>Actinomycetospora</taxon>
    </lineage>
</organism>
<dbReference type="PROSITE" id="PS00107">
    <property type="entry name" value="PROTEIN_KINASE_ATP"/>
    <property type="match status" value="1"/>
</dbReference>
<dbReference type="OrthoDB" id="9762169at2"/>
<feature type="compositionally biased region" description="Low complexity" evidence="8">
    <location>
        <begin position="396"/>
        <end position="411"/>
    </location>
</feature>
<dbReference type="PROSITE" id="PS00108">
    <property type="entry name" value="PROTEIN_KINASE_ST"/>
    <property type="match status" value="1"/>
</dbReference>
<keyword evidence="6 7" id="KW-0067">ATP-binding</keyword>
<dbReference type="GO" id="GO:0005524">
    <property type="term" value="F:ATP binding"/>
    <property type="evidence" value="ECO:0007669"/>
    <property type="project" value="UniProtKB-UniRule"/>
</dbReference>
<dbReference type="PANTHER" id="PTHR43289:SF6">
    <property type="entry name" value="SERINE_THREONINE-PROTEIN KINASE NEKL-3"/>
    <property type="match status" value="1"/>
</dbReference>
<feature type="compositionally biased region" description="Basic and acidic residues" evidence="8">
    <location>
        <begin position="450"/>
        <end position="476"/>
    </location>
</feature>
<evidence type="ECO:0000256" key="4">
    <source>
        <dbReference type="ARBA" id="ARBA00022741"/>
    </source>
</evidence>
<dbReference type="AlphaFoldDB" id="A0A2U1EDN9"/>
<dbReference type="Pfam" id="PF00069">
    <property type="entry name" value="Pkinase"/>
    <property type="match status" value="1"/>
</dbReference>
<dbReference type="CDD" id="cd14014">
    <property type="entry name" value="STKc_PknB_like"/>
    <property type="match status" value="1"/>
</dbReference>
<evidence type="ECO:0000256" key="7">
    <source>
        <dbReference type="PROSITE-ProRule" id="PRU10141"/>
    </source>
</evidence>
<dbReference type="EMBL" id="QEKW01000022">
    <property type="protein sequence ID" value="PVY97982.1"/>
    <property type="molecule type" value="Genomic_DNA"/>
</dbReference>
<evidence type="ECO:0000313" key="11">
    <source>
        <dbReference type="Proteomes" id="UP000245639"/>
    </source>
</evidence>
<dbReference type="Gene3D" id="1.10.510.10">
    <property type="entry name" value="Transferase(Phosphotransferase) domain 1"/>
    <property type="match status" value="1"/>
</dbReference>
<dbReference type="Proteomes" id="UP000245639">
    <property type="component" value="Unassembled WGS sequence"/>
</dbReference>
<keyword evidence="11" id="KW-1185">Reference proteome</keyword>
<protein>
    <recommendedName>
        <fullName evidence="1">non-specific serine/threonine protein kinase</fullName>
        <ecNumber evidence="1">2.7.11.1</ecNumber>
    </recommendedName>
</protein>
<name>A0A2U1EDN9_9PSEU</name>
<gene>
    <name evidence="10" type="ORF">C8D89_12237</name>
</gene>
<feature type="region of interest" description="Disordered" evidence="8">
    <location>
        <begin position="396"/>
        <end position="486"/>
    </location>
</feature>
<dbReference type="EC" id="2.7.11.1" evidence="1"/>
<dbReference type="GO" id="GO:0004674">
    <property type="term" value="F:protein serine/threonine kinase activity"/>
    <property type="evidence" value="ECO:0007669"/>
    <property type="project" value="UniProtKB-KW"/>
</dbReference>
<evidence type="ECO:0000256" key="1">
    <source>
        <dbReference type="ARBA" id="ARBA00012513"/>
    </source>
</evidence>
<feature type="binding site" evidence="7">
    <location>
        <position position="53"/>
    </location>
    <ligand>
        <name>ATP</name>
        <dbReference type="ChEBI" id="CHEBI:30616"/>
    </ligand>
</feature>
<feature type="domain" description="Protein kinase" evidence="9">
    <location>
        <begin position="24"/>
        <end position="276"/>
    </location>
</feature>
<dbReference type="Gene3D" id="3.30.200.20">
    <property type="entry name" value="Phosphorylase Kinase, domain 1"/>
    <property type="match status" value="1"/>
</dbReference>
<keyword evidence="3" id="KW-0808">Transferase</keyword>